<proteinExistence type="predicted"/>
<evidence type="ECO:0000256" key="5">
    <source>
        <dbReference type="SAM" id="MobiDB-lite"/>
    </source>
</evidence>
<feature type="region of interest" description="Disordered" evidence="5">
    <location>
        <begin position="223"/>
        <end position="253"/>
    </location>
</feature>
<evidence type="ECO:0000256" key="1">
    <source>
        <dbReference type="ARBA" id="ARBA00004123"/>
    </source>
</evidence>
<dbReference type="GO" id="GO:0000387">
    <property type="term" value="P:spliceosomal snRNP assembly"/>
    <property type="evidence" value="ECO:0007669"/>
    <property type="project" value="TreeGrafter"/>
</dbReference>
<dbReference type="PANTHER" id="PTHR21399">
    <property type="entry name" value="CHLORIDE CONDUCTANCE REGULATORY PROTEIN ICLN"/>
    <property type="match status" value="1"/>
</dbReference>
<feature type="region of interest" description="Disordered" evidence="5">
    <location>
        <begin position="174"/>
        <end position="193"/>
    </location>
</feature>
<dbReference type="OrthoDB" id="19714at2759"/>
<keyword evidence="7" id="KW-1185">Reference proteome</keyword>
<evidence type="ECO:0008006" key="8">
    <source>
        <dbReference type="Google" id="ProtNLM"/>
    </source>
</evidence>
<dbReference type="GO" id="GO:0045292">
    <property type="term" value="P:mRNA cis splicing, via spliceosome"/>
    <property type="evidence" value="ECO:0007669"/>
    <property type="project" value="TreeGrafter"/>
</dbReference>
<evidence type="ECO:0000313" key="7">
    <source>
        <dbReference type="Proteomes" id="UP000799291"/>
    </source>
</evidence>
<evidence type="ECO:0000313" key="6">
    <source>
        <dbReference type="EMBL" id="KAF2685381.1"/>
    </source>
</evidence>
<feature type="region of interest" description="Disordered" evidence="5">
    <location>
        <begin position="1"/>
        <end position="24"/>
    </location>
</feature>
<dbReference type="InterPro" id="IPR039924">
    <property type="entry name" value="ICln/Lot5/Saf5"/>
</dbReference>
<protein>
    <recommendedName>
        <fullName evidence="8">Benzoylformate decarboxylase</fullName>
    </recommendedName>
</protein>
<dbReference type="PANTHER" id="PTHR21399:SF0">
    <property type="entry name" value="METHYLOSOME SUBUNIT PICLN"/>
    <property type="match status" value="1"/>
</dbReference>
<dbReference type="GO" id="GO:0005681">
    <property type="term" value="C:spliceosomal complex"/>
    <property type="evidence" value="ECO:0007669"/>
    <property type="project" value="TreeGrafter"/>
</dbReference>
<accession>A0A6G1J597</accession>
<dbReference type="GO" id="GO:0005829">
    <property type="term" value="C:cytosol"/>
    <property type="evidence" value="ECO:0007669"/>
    <property type="project" value="TreeGrafter"/>
</dbReference>
<name>A0A6G1J597_9PLEO</name>
<dbReference type="AlphaFoldDB" id="A0A6G1J597"/>
<dbReference type="GO" id="GO:0034715">
    <property type="term" value="C:pICln-Sm protein complex"/>
    <property type="evidence" value="ECO:0007669"/>
    <property type="project" value="TreeGrafter"/>
</dbReference>
<gene>
    <name evidence="6" type="ORF">K458DRAFT_300735</name>
</gene>
<evidence type="ECO:0000256" key="3">
    <source>
        <dbReference type="ARBA" id="ARBA00022490"/>
    </source>
</evidence>
<feature type="compositionally biased region" description="Basic and acidic residues" evidence="5">
    <location>
        <begin position="243"/>
        <end position="253"/>
    </location>
</feature>
<dbReference type="Gene3D" id="2.30.29.30">
    <property type="entry name" value="Pleckstrin-homology domain (PH domain)/Phosphotyrosine-binding domain (PTB)"/>
    <property type="match status" value="1"/>
</dbReference>
<dbReference type="InterPro" id="IPR011993">
    <property type="entry name" value="PH-like_dom_sf"/>
</dbReference>
<evidence type="ECO:0000256" key="2">
    <source>
        <dbReference type="ARBA" id="ARBA00004496"/>
    </source>
</evidence>
<reference evidence="6" key="1">
    <citation type="journal article" date="2020" name="Stud. Mycol.">
        <title>101 Dothideomycetes genomes: a test case for predicting lifestyles and emergence of pathogens.</title>
        <authorList>
            <person name="Haridas S."/>
            <person name="Albert R."/>
            <person name="Binder M."/>
            <person name="Bloem J."/>
            <person name="Labutti K."/>
            <person name="Salamov A."/>
            <person name="Andreopoulos B."/>
            <person name="Baker S."/>
            <person name="Barry K."/>
            <person name="Bills G."/>
            <person name="Bluhm B."/>
            <person name="Cannon C."/>
            <person name="Castanera R."/>
            <person name="Culley D."/>
            <person name="Daum C."/>
            <person name="Ezra D."/>
            <person name="Gonzalez J."/>
            <person name="Henrissat B."/>
            <person name="Kuo A."/>
            <person name="Liang C."/>
            <person name="Lipzen A."/>
            <person name="Lutzoni F."/>
            <person name="Magnuson J."/>
            <person name="Mondo S."/>
            <person name="Nolan M."/>
            <person name="Ohm R."/>
            <person name="Pangilinan J."/>
            <person name="Park H.-J."/>
            <person name="Ramirez L."/>
            <person name="Alfaro M."/>
            <person name="Sun H."/>
            <person name="Tritt A."/>
            <person name="Yoshinaga Y."/>
            <person name="Zwiers L.-H."/>
            <person name="Turgeon B."/>
            <person name="Goodwin S."/>
            <person name="Spatafora J."/>
            <person name="Crous P."/>
            <person name="Grigoriev I."/>
        </authorList>
    </citation>
    <scope>NUCLEOTIDE SEQUENCE</scope>
    <source>
        <strain evidence="6">CBS 122367</strain>
    </source>
</reference>
<dbReference type="Proteomes" id="UP000799291">
    <property type="component" value="Unassembled WGS sequence"/>
</dbReference>
<keyword evidence="4" id="KW-0539">Nucleus</keyword>
<keyword evidence="3" id="KW-0963">Cytoplasm</keyword>
<dbReference type="Pfam" id="PF03517">
    <property type="entry name" value="Voldacs"/>
    <property type="match status" value="1"/>
</dbReference>
<comment type="subcellular location">
    <subcellularLocation>
        <location evidence="2">Cytoplasm</location>
    </subcellularLocation>
    <subcellularLocation>
        <location evidence="1">Nucleus</location>
    </subcellularLocation>
</comment>
<evidence type="ECO:0000256" key="4">
    <source>
        <dbReference type="ARBA" id="ARBA00023242"/>
    </source>
</evidence>
<dbReference type="EMBL" id="MU005579">
    <property type="protein sequence ID" value="KAF2685381.1"/>
    <property type="molecule type" value="Genomic_DNA"/>
</dbReference>
<organism evidence="6 7">
    <name type="scientific">Lentithecium fluviatile CBS 122367</name>
    <dbReference type="NCBI Taxonomy" id="1168545"/>
    <lineage>
        <taxon>Eukaryota</taxon>
        <taxon>Fungi</taxon>
        <taxon>Dikarya</taxon>
        <taxon>Ascomycota</taxon>
        <taxon>Pezizomycotina</taxon>
        <taxon>Dothideomycetes</taxon>
        <taxon>Pleosporomycetidae</taxon>
        <taxon>Pleosporales</taxon>
        <taxon>Massarineae</taxon>
        <taxon>Lentitheciaceae</taxon>
        <taxon>Lentithecium</taxon>
    </lineage>
</organism>
<sequence length="253" mass="27273">MALRHLSTPPKAEDFTPLQEHQEQTPATFFGAKPVLYAKQSGLTLSAAASQVQDDAIFAQFHTTPDSESENALVGDVDIWVNSENLVLFQNMPTPTGIAIPYPAIALHATMKYKPHIEALLLNISLNDADTVNADEDISILELTVLPPAYNTDFPQSSCINEIFGAMNTCADLHPDPDEDGDGGEDDMTAPGASGWITAENMDEYVDEEGNFKGVVYGEELGPGAGTVRMREEGGEASGVNGETHEEKYQRTG</sequence>
<feature type="compositionally biased region" description="Acidic residues" evidence="5">
    <location>
        <begin position="177"/>
        <end position="188"/>
    </location>
</feature>